<dbReference type="Gene3D" id="2.160.20.10">
    <property type="entry name" value="Single-stranded right-handed beta-helix, Pectin lyase-like"/>
    <property type="match status" value="1"/>
</dbReference>
<evidence type="ECO:0000256" key="1">
    <source>
        <dbReference type="ARBA" id="ARBA00004328"/>
    </source>
</evidence>
<proteinExistence type="predicted"/>
<evidence type="ECO:0000256" key="2">
    <source>
        <dbReference type="ARBA" id="ARBA00022844"/>
    </source>
</evidence>
<dbReference type="EMBL" id="PQ072212">
    <property type="protein sequence ID" value="XDG19137.1"/>
    <property type="molecule type" value="Genomic_DNA"/>
</dbReference>
<sequence>MAFFIFNTSVIKRIIMIEVNSFAELRTTAPSKAGDMALLKRYYDKDSSFTGGGMFVGFPQTSDLPADNGGTVALDPNKKFYWKRVFNDPMEINLFHFGGKCDGTTDDTDAFYRNFLWIKTLYSMSDSIGVHIPTGVTFIRPIDFTSLGELPVFAVYGNTRSKGGWRPSVRIISDKSPQTVFKVNARRVILEGFEWDGQATADVKNIVGAVQESDISNLQPFFENICQTGEFCNLFCLKFSNTGGTAIRLIDTLDTKLDQIYSSKTYGMVFDIGYSNNPQGGWNHSTAISWQNSNLQNGYGPATVNMPRVTQGLMRNVWIEHQRFPGNMDNGQWVMEAFSIESSDNPLNLNNTRAVINGAYFQSGGGMTNDRVSGSWLSGYEKGWVRHETYGTEMHDASFRAGFYTGYKITNNTDQDLWVYIGNFTFRRMSQTWEIDFLGKRDTAAPTGKLQKPSEMDGMGRRKITLQRASNKVFADMSQEGKDAILDVRYQKLWADNAKVWVKLAAHSGDTIFNLTTTGPTRFEAGDCTAFSSDTRTITDADEIAALEANFAKGGDYGIPQNRFSIHNGVAGIGANEQGLLTVQTKEAAAPASTTPAGYISVNINGVDRLIPYF</sequence>
<dbReference type="GO" id="GO:0044423">
    <property type="term" value="C:virion component"/>
    <property type="evidence" value="ECO:0007669"/>
    <property type="project" value="UniProtKB-KW"/>
</dbReference>
<organism evidence="3">
    <name type="scientific">Erwinia phage Fifi051</name>
    <dbReference type="NCBI Taxonomy" id="3238787"/>
    <lineage>
        <taxon>Viruses</taxon>
        <taxon>Duplodnaviria</taxon>
        <taxon>Heunggongvirae</taxon>
        <taxon>Uroviricota</taxon>
        <taxon>Caudoviricetes</taxon>
    </lineage>
</organism>
<dbReference type="InterPro" id="IPR012334">
    <property type="entry name" value="Pectin_lyas_fold"/>
</dbReference>
<dbReference type="GO" id="GO:0019058">
    <property type="term" value="P:viral life cycle"/>
    <property type="evidence" value="ECO:0007669"/>
    <property type="project" value="UniProtKB-ARBA"/>
</dbReference>
<accession>A0AB39ACI8</accession>
<comment type="subcellular location">
    <subcellularLocation>
        <location evidence="1">Virion</location>
    </subcellularLocation>
</comment>
<protein>
    <submittedName>
        <fullName evidence="3">EPS depolymerase</fullName>
    </submittedName>
</protein>
<name>A0AB39ACI8_9CAUD</name>
<keyword evidence="2" id="KW-0946">Virion</keyword>
<evidence type="ECO:0000313" key="3">
    <source>
        <dbReference type="EMBL" id="XDG19137.1"/>
    </source>
</evidence>
<reference evidence="3" key="1">
    <citation type="submission" date="2024-07" db="EMBL/GenBank/DDBJ databases">
        <authorList>
            <person name="Grose E."/>
            <person name="Duffy M.E."/>
            <person name="Ewool L.M."/>
            <person name="Grose J.H."/>
        </authorList>
    </citation>
    <scope>NUCLEOTIDE SEQUENCE</scope>
</reference>
<dbReference type="GO" id="GO:0051701">
    <property type="term" value="P:biological process involved in interaction with host"/>
    <property type="evidence" value="ECO:0007669"/>
    <property type="project" value="UniProtKB-ARBA"/>
</dbReference>